<dbReference type="GO" id="GO:0008483">
    <property type="term" value="F:transaminase activity"/>
    <property type="evidence" value="ECO:0007669"/>
    <property type="project" value="UniProtKB-KW"/>
</dbReference>
<dbReference type="Gene3D" id="3.90.1150.10">
    <property type="entry name" value="Aspartate Aminotransferase, domain 1"/>
    <property type="match status" value="1"/>
</dbReference>
<gene>
    <name evidence="6" type="ORF">BXT89_05260</name>
</gene>
<keyword evidence="6" id="KW-0032">Aminotransferase</keyword>
<dbReference type="GO" id="GO:0030170">
    <property type="term" value="F:pyridoxal phosphate binding"/>
    <property type="evidence" value="ECO:0007669"/>
    <property type="project" value="TreeGrafter"/>
</dbReference>
<sequence length="369" mass="41021">MLSFLDLKTINGRYRAELIEAAARVIDSGWYIQGAELKAFEHEFAAYCGTRHCIGVANGLDALTLTLRAWKELGKLTEGDEVIVPANTYIASILAITENGLVPVLVEPSERTYNLCQNNIAEAITAKTRAILAVHLYGQLAPMQQIMALAEHHDLLVLEDSAQAHGAQLEGRKAGNWGNASGFSFYPGKNLGALGDAGAITTNDDLLAKTLRALGNYGSHEKYKNLYQGVNSRLDEIQAAMLRVKLRYLDTETQHRRNIATLYRDKIRNNNVSLPHLEDENSHVWHLFVLRSKHRAELQEYLTNSGVQTLIHYPIPPHRQHAYKELETLQLPLTQQIHDEVLSLPISPAMSIADAEEVCGIINTFQPGS</sequence>
<dbReference type="InterPro" id="IPR000653">
    <property type="entry name" value="DegT/StrS_aminotransferase"/>
</dbReference>
<name>A0A1S8DJ87_9GAMM</name>
<dbReference type="InterPro" id="IPR015424">
    <property type="entry name" value="PyrdxlP-dep_Trfase"/>
</dbReference>
<evidence type="ECO:0000256" key="1">
    <source>
        <dbReference type="ARBA" id="ARBA00022898"/>
    </source>
</evidence>
<evidence type="ECO:0000256" key="3">
    <source>
        <dbReference type="PIRSR" id="PIRSR000390-1"/>
    </source>
</evidence>
<accession>A0A1S8DJ87</accession>
<dbReference type="RefSeq" id="WP_083725430.1">
    <property type="nucleotide sequence ID" value="NZ_FOUD01000012.1"/>
</dbReference>
<dbReference type="STRING" id="254161.SAMN05216256_11255"/>
<protein>
    <submittedName>
        <fullName evidence="6">Aminotransferase</fullName>
    </submittedName>
</protein>
<feature type="modified residue" description="N6-(pyridoxal phosphate)lysine" evidence="4">
    <location>
        <position position="189"/>
    </location>
</feature>
<dbReference type="CDD" id="cd00616">
    <property type="entry name" value="AHBA_syn"/>
    <property type="match status" value="1"/>
</dbReference>
<dbReference type="Proteomes" id="UP000242847">
    <property type="component" value="Unassembled WGS sequence"/>
</dbReference>
<keyword evidence="1 4" id="KW-0663">Pyridoxal phosphate</keyword>
<proteinExistence type="inferred from homology"/>
<evidence type="ECO:0000313" key="7">
    <source>
        <dbReference type="Proteomes" id="UP000242847"/>
    </source>
</evidence>
<comment type="similarity">
    <text evidence="2 5">Belongs to the DegT/DnrJ/EryC1 family.</text>
</comment>
<dbReference type="GO" id="GO:0000271">
    <property type="term" value="P:polysaccharide biosynthetic process"/>
    <property type="evidence" value="ECO:0007669"/>
    <property type="project" value="TreeGrafter"/>
</dbReference>
<dbReference type="PANTHER" id="PTHR30244:SF36">
    <property type="entry name" value="3-OXO-GLUCOSE-6-PHOSPHATE:GLUTAMATE AMINOTRANSFERASE"/>
    <property type="match status" value="1"/>
</dbReference>
<keyword evidence="7" id="KW-1185">Reference proteome</keyword>
<dbReference type="AlphaFoldDB" id="A0A1S8DJ87"/>
<evidence type="ECO:0000256" key="4">
    <source>
        <dbReference type="PIRSR" id="PIRSR000390-2"/>
    </source>
</evidence>
<dbReference type="Pfam" id="PF01041">
    <property type="entry name" value="DegT_DnrJ_EryC1"/>
    <property type="match status" value="1"/>
</dbReference>
<dbReference type="InterPro" id="IPR015422">
    <property type="entry name" value="PyrdxlP-dep_Trfase_small"/>
</dbReference>
<dbReference type="SUPFAM" id="SSF53383">
    <property type="entry name" value="PLP-dependent transferases"/>
    <property type="match status" value="1"/>
</dbReference>
<reference evidence="6 7" key="1">
    <citation type="submission" date="2017-01" db="EMBL/GenBank/DDBJ databases">
        <title>Draft genome sequence of Pseudomonas pachastrellae type strain CCUG 46540T from a deep sea.</title>
        <authorList>
            <person name="Gomila M."/>
            <person name="Mulet M."/>
            <person name="Lalucat J."/>
            <person name="Garcia-Valdes E."/>
        </authorList>
    </citation>
    <scope>NUCLEOTIDE SEQUENCE [LARGE SCALE GENOMIC DNA]</scope>
    <source>
        <strain evidence="6 7">CCUG 46540</strain>
    </source>
</reference>
<evidence type="ECO:0000313" key="6">
    <source>
        <dbReference type="EMBL" id="ONM44929.1"/>
    </source>
</evidence>
<dbReference type="PANTHER" id="PTHR30244">
    <property type="entry name" value="TRANSAMINASE"/>
    <property type="match status" value="1"/>
</dbReference>
<evidence type="ECO:0000256" key="5">
    <source>
        <dbReference type="RuleBase" id="RU004508"/>
    </source>
</evidence>
<dbReference type="EMBL" id="MUBC01000008">
    <property type="protein sequence ID" value="ONM44929.1"/>
    <property type="molecule type" value="Genomic_DNA"/>
</dbReference>
<dbReference type="PIRSF" id="PIRSF000390">
    <property type="entry name" value="PLP_StrS"/>
    <property type="match status" value="1"/>
</dbReference>
<evidence type="ECO:0000256" key="2">
    <source>
        <dbReference type="ARBA" id="ARBA00037999"/>
    </source>
</evidence>
<feature type="active site" description="Proton acceptor" evidence="3">
    <location>
        <position position="189"/>
    </location>
</feature>
<organism evidence="6 7">
    <name type="scientific">Halopseudomonas pachastrellae</name>
    <dbReference type="NCBI Taxonomy" id="254161"/>
    <lineage>
        <taxon>Bacteria</taxon>
        <taxon>Pseudomonadati</taxon>
        <taxon>Pseudomonadota</taxon>
        <taxon>Gammaproteobacteria</taxon>
        <taxon>Pseudomonadales</taxon>
        <taxon>Pseudomonadaceae</taxon>
        <taxon>Halopseudomonas</taxon>
    </lineage>
</organism>
<keyword evidence="6" id="KW-0808">Transferase</keyword>
<comment type="caution">
    <text evidence="6">The sequence shown here is derived from an EMBL/GenBank/DDBJ whole genome shotgun (WGS) entry which is preliminary data.</text>
</comment>
<dbReference type="InterPro" id="IPR015421">
    <property type="entry name" value="PyrdxlP-dep_Trfase_major"/>
</dbReference>
<dbReference type="Gene3D" id="3.40.640.10">
    <property type="entry name" value="Type I PLP-dependent aspartate aminotransferase-like (Major domain)"/>
    <property type="match status" value="1"/>
</dbReference>
<dbReference type="OrthoDB" id="9804264at2"/>